<dbReference type="HOGENOM" id="CLU_2181107_0_0_11"/>
<organism evidence="2 3">
    <name type="scientific">Nocardiopsis alba (strain ATCC BAA-2165 / BE74)</name>
    <dbReference type="NCBI Taxonomy" id="1205910"/>
    <lineage>
        <taxon>Bacteria</taxon>
        <taxon>Bacillati</taxon>
        <taxon>Actinomycetota</taxon>
        <taxon>Actinomycetes</taxon>
        <taxon>Streptosporangiales</taxon>
        <taxon>Nocardiopsidaceae</taxon>
        <taxon>Nocardiopsis</taxon>
    </lineage>
</organism>
<dbReference type="PATRIC" id="fig|1205910.3.peg.4326"/>
<dbReference type="STRING" id="1205910.B005_4582"/>
<sequence length="109" mass="11850">MSLEFVQGCHPGRRGAIGVDAETSHPPPGGARAGPTEARRGHDGAGRRVRERRRRRAAPCPAEETSYGPQTSCRLWRSQFLGSSGTGPTEPRDAFFPEAFSALSLRFSR</sequence>
<feature type="compositionally biased region" description="Basic and acidic residues" evidence="1">
    <location>
        <begin position="37"/>
        <end position="48"/>
    </location>
</feature>
<reference evidence="2 3" key="1">
    <citation type="journal article" date="2012" name="J. Bacteriol.">
        <title>Whole-Genome Sequence of Nocardiopsis alba Strain ATCC BAA-2165, Associated with Honeybees.</title>
        <authorList>
            <person name="Qiao J."/>
            <person name="Chen L."/>
            <person name="Li Y."/>
            <person name="Wang J."/>
            <person name="Zhang W."/>
            <person name="Chen S."/>
        </authorList>
    </citation>
    <scope>NUCLEOTIDE SEQUENCE [LARGE SCALE GENOMIC DNA]</scope>
    <source>
        <strain evidence="3">ATCC BAA-2165 / BE74</strain>
    </source>
</reference>
<evidence type="ECO:0000313" key="3">
    <source>
        <dbReference type="Proteomes" id="UP000003779"/>
    </source>
</evidence>
<dbReference type="KEGG" id="nal:B005_4582"/>
<reference evidence="3" key="2">
    <citation type="submission" date="2012-08" db="EMBL/GenBank/DDBJ databases">
        <title>Whole-genome sequence of Nocardiopsis alba strain ATCC BAA-2165 associated with honeybees.</title>
        <authorList>
            <person name="Qiao J."/>
            <person name="Chen L."/>
            <person name="Li Y."/>
            <person name="Wang J."/>
            <person name="Zhang W."/>
            <person name="Chen S."/>
        </authorList>
    </citation>
    <scope>NUCLEOTIDE SEQUENCE [LARGE SCALE GENOMIC DNA]</scope>
    <source>
        <strain evidence="3">ATCC BAA-2165 / BE74</strain>
    </source>
</reference>
<gene>
    <name evidence="2" type="ordered locus">B005_4582</name>
</gene>
<protein>
    <submittedName>
        <fullName evidence="2">Uncharacterized protein</fullName>
    </submittedName>
</protein>
<name>J7LB57_NOCAA</name>
<accession>J7LB57</accession>
<proteinExistence type="predicted"/>
<evidence type="ECO:0000256" key="1">
    <source>
        <dbReference type="SAM" id="MobiDB-lite"/>
    </source>
</evidence>
<dbReference type="Proteomes" id="UP000003779">
    <property type="component" value="Chromosome"/>
</dbReference>
<evidence type="ECO:0000313" key="2">
    <source>
        <dbReference type="EMBL" id="AFR07717.1"/>
    </source>
</evidence>
<feature type="region of interest" description="Disordered" evidence="1">
    <location>
        <begin position="1"/>
        <end position="69"/>
    </location>
</feature>
<dbReference type="EMBL" id="CP003788">
    <property type="protein sequence ID" value="AFR07717.1"/>
    <property type="molecule type" value="Genomic_DNA"/>
</dbReference>
<dbReference type="AlphaFoldDB" id="J7LB57"/>